<keyword evidence="1" id="KW-0802">TPR repeat</keyword>
<sequence length="236" mass="26279">MLMLVGVVGGFATMADITSARADYKEGYLAYKAGNYKSALQQWQDVANSDPRAAYALGLIYYRGKVGRTDYDSAAKWFGVAARANHPNALYYMGLLYLNGWGVSYDQFKATDFFKRSLDANGDNADAAFLLAEQYMHGRGAMQNYVDAARYYLKAAQMGMPAGQYMIGAMYERGWGVNPDLSEAYYWLRLSALKPINTPPGTELEADPGKAIALLEQKLRPEEIRRVEDRLGTSIH</sequence>
<dbReference type="PANTHER" id="PTHR11102:SF160">
    <property type="entry name" value="ERAD-ASSOCIATED E3 UBIQUITIN-PROTEIN LIGASE COMPONENT HRD3"/>
    <property type="match status" value="1"/>
</dbReference>
<evidence type="ECO:0000313" key="3">
    <source>
        <dbReference type="Proteomes" id="UP000233458"/>
    </source>
</evidence>
<dbReference type="InterPro" id="IPR019734">
    <property type="entry name" value="TPR_rpt"/>
</dbReference>
<accession>A0ABN5FP75</accession>
<dbReference type="PROSITE" id="PS50005">
    <property type="entry name" value="TPR"/>
    <property type="match status" value="1"/>
</dbReference>
<dbReference type="Pfam" id="PF08238">
    <property type="entry name" value="Sel1"/>
    <property type="match status" value="5"/>
</dbReference>
<dbReference type="Gene3D" id="1.25.40.10">
    <property type="entry name" value="Tetratricopeptide repeat domain"/>
    <property type="match status" value="1"/>
</dbReference>
<proteinExistence type="predicted"/>
<dbReference type="InterPro" id="IPR050767">
    <property type="entry name" value="Sel1_AlgK"/>
</dbReference>
<dbReference type="RefSeq" id="WP_101284953.1">
    <property type="nucleotide sequence ID" value="NZ_CP024199.1"/>
</dbReference>
<dbReference type="SUPFAM" id="SSF81901">
    <property type="entry name" value="HCP-like"/>
    <property type="match status" value="1"/>
</dbReference>
<organism evidence="2 3">
    <name type="scientific">Thalassospira marina</name>
    <dbReference type="NCBI Taxonomy" id="2048283"/>
    <lineage>
        <taxon>Bacteria</taxon>
        <taxon>Pseudomonadati</taxon>
        <taxon>Pseudomonadota</taxon>
        <taxon>Alphaproteobacteria</taxon>
        <taxon>Rhodospirillales</taxon>
        <taxon>Thalassospiraceae</taxon>
        <taxon>Thalassospira</taxon>
    </lineage>
</organism>
<evidence type="ECO:0008006" key="4">
    <source>
        <dbReference type="Google" id="ProtNLM"/>
    </source>
</evidence>
<dbReference type="EMBL" id="CP024199">
    <property type="protein sequence ID" value="AUG53349.1"/>
    <property type="molecule type" value="Genomic_DNA"/>
</dbReference>
<keyword evidence="3" id="KW-1185">Reference proteome</keyword>
<dbReference type="PANTHER" id="PTHR11102">
    <property type="entry name" value="SEL-1-LIKE PROTEIN"/>
    <property type="match status" value="1"/>
</dbReference>
<dbReference type="InterPro" id="IPR006597">
    <property type="entry name" value="Sel1-like"/>
</dbReference>
<name>A0ABN5FP75_9PROT</name>
<feature type="repeat" description="TPR" evidence="1">
    <location>
        <begin position="20"/>
        <end position="53"/>
    </location>
</feature>
<protein>
    <recommendedName>
        <fullName evidence="4">Sel1 repeat family protein</fullName>
    </recommendedName>
</protein>
<evidence type="ECO:0000313" key="2">
    <source>
        <dbReference type="EMBL" id="AUG53349.1"/>
    </source>
</evidence>
<dbReference type="InterPro" id="IPR011990">
    <property type="entry name" value="TPR-like_helical_dom_sf"/>
</dbReference>
<evidence type="ECO:0000256" key="1">
    <source>
        <dbReference type="PROSITE-ProRule" id="PRU00339"/>
    </source>
</evidence>
<dbReference type="Proteomes" id="UP000233458">
    <property type="component" value="Chromosome"/>
</dbReference>
<gene>
    <name evidence="2" type="ORF">CSC3H3_11965</name>
</gene>
<reference evidence="2 3" key="1">
    <citation type="submission" date="2017-10" db="EMBL/GenBank/DDBJ databases">
        <title>Biodiversity and function of Thalassospira species in the particle-attached aromatic-hydrocarbon-degrading consortia from the surface seawater of the China South Sea.</title>
        <authorList>
            <person name="Dong C."/>
            <person name="Liu R."/>
            <person name="Shao Z."/>
        </authorList>
    </citation>
    <scope>NUCLEOTIDE SEQUENCE [LARGE SCALE GENOMIC DNA]</scope>
    <source>
        <strain evidence="2 3">CSC3H3</strain>
    </source>
</reference>
<dbReference type="SMART" id="SM00671">
    <property type="entry name" value="SEL1"/>
    <property type="match status" value="4"/>
</dbReference>